<evidence type="ECO:0000313" key="1">
    <source>
        <dbReference type="EMBL" id="KIR20781.1"/>
    </source>
</evidence>
<dbReference type="Proteomes" id="UP000032210">
    <property type="component" value="Unassembled WGS sequence"/>
</dbReference>
<accession>A0A0D0TAZ4</accession>
<sequence length="308" mass="35323">MAAIHIGISGWRYTPWRGDFYPEGLTQKRELQFASRAVNSIEINGSFYALQTPKRYAEWYADTPEGFVFSVKAPRYITHILRLREVHKPMANFFASGVLELKEKLGPILWQFPPSFKFDAALFETFLAELPTDTYQAAALARQHESRLNGKASMKAYAKKPLRHAVEIRHKSFAVPEFVQMLDKHGVALVVADTAGKWPYLEDVTANFMYLRLHGDKQLYASGYSAEALKRWGDRIERWAHGKQPADAHLVAPQHKPRARKQRDVFCFFDNDIKVRAPFDARQLLQRFELDKHLATEPGKLPEPGVLP</sequence>
<dbReference type="Pfam" id="PF01904">
    <property type="entry name" value="DUF72"/>
    <property type="match status" value="1"/>
</dbReference>
<protein>
    <recommendedName>
        <fullName evidence="3">DUF72 domain-containing protein</fullName>
    </recommendedName>
</protein>
<dbReference type="AlphaFoldDB" id="A0A0D0TAZ4"/>
<dbReference type="Gene3D" id="3.20.20.410">
    <property type="entry name" value="Protein of unknown function UPF0759"/>
    <property type="match status" value="1"/>
</dbReference>
<dbReference type="PANTHER" id="PTHR30348">
    <property type="entry name" value="UNCHARACTERIZED PROTEIN YECE"/>
    <property type="match status" value="1"/>
</dbReference>
<dbReference type="PANTHER" id="PTHR30348:SF4">
    <property type="entry name" value="DUF72 DOMAIN-CONTAINING PROTEIN"/>
    <property type="match status" value="1"/>
</dbReference>
<dbReference type="PATRIC" id="fig|294.125.peg.3828"/>
<evidence type="ECO:0000313" key="2">
    <source>
        <dbReference type="Proteomes" id="UP000032210"/>
    </source>
</evidence>
<dbReference type="InterPro" id="IPR036520">
    <property type="entry name" value="UPF0759_sf"/>
</dbReference>
<organism evidence="1 2">
    <name type="scientific">Pseudomonas fluorescens</name>
    <dbReference type="NCBI Taxonomy" id="294"/>
    <lineage>
        <taxon>Bacteria</taxon>
        <taxon>Pseudomonadati</taxon>
        <taxon>Pseudomonadota</taxon>
        <taxon>Gammaproteobacteria</taxon>
        <taxon>Pseudomonadales</taxon>
        <taxon>Pseudomonadaceae</taxon>
        <taxon>Pseudomonas</taxon>
    </lineage>
</organism>
<proteinExistence type="predicted"/>
<evidence type="ECO:0008006" key="3">
    <source>
        <dbReference type="Google" id="ProtNLM"/>
    </source>
</evidence>
<reference evidence="1 2" key="1">
    <citation type="submission" date="2015-01" db="EMBL/GenBank/DDBJ databases">
        <title>Genome sequence of the beneficial rhizobacterium Pseudomonas fluorescens 2-79.</title>
        <authorList>
            <person name="Thuermer A."/>
            <person name="Daniel R."/>
        </authorList>
    </citation>
    <scope>NUCLEOTIDE SEQUENCE [LARGE SCALE GENOMIC DNA]</scope>
    <source>
        <strain evidence="1 2">2-79</strain>
    </source>
</reference>
<name>A0A0D0TAZ4_PSEFL</name>
<dbReference type="EMBL" id="JXCQ01000038">
    <property type="protein sequence ID" value="KIR20781.1"/>
    <property type="molecule type" value="Genomic_DNA"/>
</dbReference>
<dbReference type="SUPFAM" id="SSF117396">
    <property type="entry name" value="TM1631-like"/>
    <property type="match status" value="1"/>
</dbReference>
<dbReference type="InterPro" id="IPR002763">
    <property type="entry name" value="DUF72"/>
</dbReference>
<dbReference type="RefSeq" id="WP_043050055.1">
    <property type="nucleotide sequence ID" value="NZ_JXCQ01000038.1"/>
</dbReference>
<comment type="caution">
    <text evidence="1">The sequence shown here is derived from an EMBL/GenBank/DDBJ whole genome shotgun (WGS) entry which is preliminary data.</text>
</comment>
<gene>
    <name evidence="1" type="ORF">PFLU3_37280</name>
</gene>